<dbReference type="AlphaFoldDB" id="A0A1H3FEJ7"/>
<accession>A0A1H3FEJ7</accession>
<dbReference type="Pfam" id="PF15919">
    <property type="entry name" value="HicB_lk_antitox"/>
    <property type="match status" value="1"/>
</dbReference>
<evidence type="ECO:0000259" key="1">
    <source>
        <dbReference type="Pfam" id="PF15919"/>
    </source>
</evidence>
<dbReference type="PANTHER" id="PTHR34504">
    <property type="entry name" value="ANTITOXIN HICB"/>
    <property type="match status" value="1"/>
</dbReference>
<dbReference type="EMBL" id="FNPD01000005">
    <property type="protein sequence ID" value="SDX89386.1"/>
    <property type="molecule type" value="Genomic_DNA"/>
</dbReference>
<dbReference type="Proteomes" id="UP000199266">
    <property type="component" value="Unassembled WGS sequence"/>
</dbReference>
<reference evidence="3" key="1">
    <citation type="submission" date="2016-10" db="EMBL/GenBank/DDBJ databases">
        <authorList>
            <person name="Varghese N."/>
            <person name="Submissions S."/>
        </authorList>
    </citation>
    <scope>NUCLEOTIDE SEQUENCE [LARGE SCALE GENOMIC DNA]</scope>
    <source>
        <strain evidence="3">DSM 13490</strain>
    </source>
</reference>
<proteinExistence type="predicted"/>
<dbReference type="RefSeq" id="WP_091461073.1">
    <property type="nucleotide sequence ID" value="NZ_FNPD01000005.1"/>
</dbReference>
<feature type="domain" description="HicB-like antitoxin of toxin-antitoxin system" evidence="1">
    <location>
        <begin position="7"/>
        <end position="69"/>
    </location>
</feature>
<dbReference type="Gene3D" id="3.30.160.250">
    <property type="match status" value="1"/>
</dbReference>
<dbReference type="InterPro" id="IPR051404">
    <property type="entry name" value="TA_system_antitoxin"/>
</dbReference>
<dbReference type="InterPro" id="IPR031807">
    <property type="entry name" value="HicB-like"/>
</dbReference>
<keyword evidence="3" id="KW-1185">Reference proteome</keyword>
<protein>
    <submittedName>
        <fullName evidence="2">Predicted nuclease of the RNAse H fold, HicB family</fullName>
    </submittedName>
</protein>
<organism evidence="2 3">
    <name type="scientific">Acetomicrobium thermoterrenum DSM 13490</name>
    <dbReference type="NCBI Taxonomy" id="1120987"/>
    <lineage>
        <taxon>Bacteria</taxon>
        <taxon>Thermotogati</taxon>
        <taxon>Synergistota</taxon>
        <taxon>Synergistia</taxon>
        <taxon>Synergistales</taxon>
        <taxon>Acetomicrobiaceae</taxon>
        <taxon>Acetomicrobium</taxon>
    </lineage>
</organism>
<sequence length="81" mass="8859">MGKTRAYKVIFELAEEGGYTVYVPSLPGCISEGDTYEEALANVKEAIKGWIEVSEQFGDEIPQSDVIVDVVEISLSDEQTA</sequence>
<gene>
    <name evidence="2" type="ORF">SAMN03080603_01039</name>
</gene>
<dbReference type="PANTHER" id="PTHR34504:SF2">
    <property type="entry name" value="UPF0150 PROTEIN SSL0259"/>
    <property type="match status" value="1"/>
</dbReference>
<dbReference type="InterPro" id="IPR035069">
    <property type="entry name" value="TTHA1013/TTHA0281-like"/>
</dbReference>
<dbReference type="SUPFAM" id="SSF143100">
    <property type="entry name" value="TTHA1013/TTHA0281-like"/>
    <property type="match status" value="1"/>
</dbReference>
<evidence type="ECO:0000313" key="3">
    <source>
        <dbReference type="Proteomes" id="UP000199266"/>
    </source>
</evidence>
<name>A0A1H3FEJ7_9BACT</name>
<evidence type="ECO:0000313" key="2">
    <source>
        <dbReference type="EMBL" id="SDX89386.1"/>
    </source>
</evidence>